<feature type="domain" description="Carbohydrate-binding" evidence="2">
    <location>
        <begin position="48"/>
        <end position="203"/>
    </location>
</feature>
<feature type="chain" id="PRO_5011593667" evidence="1">
    <location>
        <begin position="30"/>
        <end position="278"/>
    </location>
</feature>
<dbReference type="GO" id="GO:0030246">
    <property type="term" value="F:carbohydrate binding"/>
    <property type="evidence" value="ECO:0007669"/>
    <property type="project" value="InterPro"/>
</dbReference>
<sequence>MHYFTFSQRSIRNILAGGILLFSAASAQAQNVEPLHYTSFHTSAKPTIDGKLNEAVWQQAAWSQDFTDIEGDKRPQPPLRTRLKMLWDDQYLYVAAELEEPHIWGKLLLHDTIIFHDNDFELFIDPDGDGKEYFEIEVNARNTIFDLFMPRPYNEGGHALITWDTKGMKTAIGINGTLNNPADKDKSWTVEMAIPFKALRLLGVPDVPKDRTVWRINFSRVEWDTEVKAGQYVKKTNPATGKPLPEHNWVWSPQGVINMHVPQKWGYLQFSTQAVQKP</sequence>
<dbReference type="GO" id="GO:0004553">
    <property type="term" value="F:hydrolase activity, hydrolyzing O-glycosyl compounds"/>
    <property type="evidence" value="ECO:0007669"/>
    <property type="project" value="InterPro"/>
</dbReference>
<accession>A0A1H7JBH1</accession>
<dbReference type="AlphaFoldDB" id="A0A1H7JBH1"/>
<dbReference type="Proteomes" id="UP000198984">
    <property type="component" value="Unassembled WGS sequence"/>
</dbReference>
<dbReference type="STRING" id="573321.SAMN04488505_101739"/>
<name>A0A1H7JBH1_9BACT</name>
<dbReference type="RefSeq" id="WP_089906774.1">
    <property type="nucleotide sequence ID" value="NZ_FOBB01000001.1"/>
</dbReference>
<dbReference type="CDD" id="cd09620">
    <property type="entry name" value="CBM9_like_3"/>
    <property type="match status" value="1"/>
</dbReference>
<feature type="signal peptide" evidence="1">
    <location>
        <begin position="1"/>
        <end position="29"/>
    </location>
</feature>
<dbReference type="InterPro" id="IPR010502">
    <property type="entry name" value="Carb-bd_dom_fam9"/>
</dbReference>
<dbReference type="OrthoDB" id="9786766at2"/>
<keyword evidence="1" id="KW-0732">Signal</keyword>
<reference evidence="3 4" key="1">
    <citation type="submission" date="2016-10" db="EMBL/GenBank/DDBJ databases">
        <authorList>
            <person name="de Groot N.N."/>
        </authorList>
    </citation>
    <scope>NUCLEOTIDE SEQUENCE [LARGE SCALE GENOMIC DNA]</scope>
    <source>
        <strain evidence="3 4">DSM 21039</strain>
    </source>
</reference>
<evidence type="ECO:0000256" key="1">
    <source>
        <dbReference type="SAM" id="SignalP"/>
    </source>
</evidence>
<keyword evidence="4" id="KW-1185">Reference proteome</keyword>
<protein>
    <submittedName>
        <fullName evidence="3">Carbohydrate family 9 binding domain-like</fullName>
    </submittedName>
</protein>
<dbReference type="PANTHER" id="PTHR35532">
    <property type="entry name" value="SIMILAR TO POLYHYDROXYALKANOATE DEPOLYMERASE"/>
    <property type="match status" value="1"/>
</dbReference>
<evidence type="ECO:0000313" key="4">
    <source>
        <dbReference type="Proteomes" id="UP000198984"/>
    </source>
</evidence>
<dbReference type="GO" id="GO:0016052">
    <property type="term" value="P:carbohydrate catabolic process"/>
    <property type="evidence" value="ECO:0007669"/>
    <property type="project" value="InterPro"/>
</dbReference>
<organism evidence="3 4">
    <name type="scientific">Chitinophaga rupis</name>
    <dbReference type="NCBI Taxonomy" id="573321"/>
    <lineage>
        <taxon>Bacteria</taxon>
        <taxon>Pseudomonadati</taxon>
        <taxon>Bacteroidota</taxon>
        <taxon>Chitinophagia</taxon>
        <taxon>Chitinophagales</taxon>
        <taxon>Chitinophagaceae</taxon>
        <taxon>Chitinophaga</taxon>
    </lineage>
</organism>
<evidence type="ECO:0000259" key="2">
    <source>
        <dbReference type="Pfam" id="PF06452"/>
    </source>
</evidence>
<dbReference type="EMBL" id="FOBB01000001">
    <property type="protein sequence ID" value="SEK70645.1"/>
    <property type="molecule type" value="Genomic_DNA"/>
</dbReference>
<evidence type="ECO:0000313" key="3">
    <source>
        <dbReference type="EMBL" id="SEK70645.1"/>
    </source>
</evidence>
<dbReference type="SUPFAM" id="SSF49344">
    <property type="entry name" value="CBD9-like"/>
    <property type="match status" value="1"/>
</dbReference>
<proteinExistence type="predicted"/>
<gene>
    <name evidence="3" type="ORF">SAMN04488505_101739</name>
</gene>
<dbReference type="Pfam" id="PF06452">
    <property type="entry name" value="CBM9_1"/>
    <property type="match status" value="1"/>
</dbReference>
<dbReference type="PANTHER" id="PTHR35532:SF5">
    <property type="entry name" value="CARBOHYDRATE-BINDING DOMAIN-CONTAINING PROTEIN"/>
    <property type="match status" value="1"/>
</dbReference>
<dbReference type="Gene3D" id="2.60.40.1190">
    <property type="match status" value="1"/>
</dbReference>